<protein>
    <recommendedName>
        <fullName evidence="4">UBA domain-containing protein</fullName>
    </recommendedName>
</protein>
<feature type="region of interest" description="Disordered" evidence="1">
    <location>
        <begin position="75"/>
        <end position="118"/>
    </location>
</feature>
<dbReference type="CDD" id="cd14273">
    <property type="entry name" value="UBA_TAP-C_like"/>
    <property type="match status" value="1"/>
</dbReference>
<dbReference type="Pfam" id="PF14555">
    <property type="entry name" value="UBA_4"/>
    <property type="match status" value="1"/>
</dbReference>
<feature type="non-terminal residue" evidence="2">
    <location>
        <position position="1"/>
    </location>
</feature>
<keyword evidence="3" id="KW-1185">Reference proteome</keyword>
<dbReference type="Gene3D" id="1.10.8.10">
    <property type="entry name" value="DNA helicase RuvA subunit, C-terminal domain"/>
    <property type="match status" value="1"/>
</dbReference>
<evidence type="ECO:0000313" key="3">
    <source>
        <dbReference type="Proteomes" id="UP001189429"/>
    </source>
</evidence>
<evidence type="ECO:0000256" key="1">
    <source>
        <dbReference type="SAM" id="MobiDB-lite"/>
    </source>
</evidence>
<dbReference type="Proteomes" id="UP001189429">
    <property type="component" value="Unassembled WGS sequence"/>
</dbReference>
<proteinExistence type="predicted"/>
<reference evidence="2" key="1">
    <citation type="submission" date="2023-10" db="EMBL/GenBank/DDBJ databases">
        <authorList>
            <person name="Chen Y."/>
            <person name="Shah S."/>
            <person name="Dougan E. K."/>
            <person name="Thang M."/>
            <person name="Chan C."/>
        </authorList>
    </citation>
    <scope>NUCLEOTIDE SEQUENCE [LARGE SCALE GENOMIC DNA]</scope>
</reference>
<name>A0ABN9T9Z9_9DINO</name>
<sequence length="409" mass="42810">GQGGRGPTRAGDRPPPRPPCRASAMAASSGSEQASVSQVAEIIGSDAEAARRLLEATDWNVEGAVALHFVSCEAGGPEAGPAAAAPATAEAAAPEPPRRQAEEGTGGDDEDELVVPPEPPGTLGFLGCALTGLRQAVMGVASEDFGDWFESRYGKPAPPFSKDCFGDAVKARGPAAARRRGAACRAVPAGIIFDARFPVPHSDTNAIMDHIENESYPGHDNMHHIKTGELQGLKPRWHRQDAAADAGELAAGLCQPALPETGGAGSLLSERPRTSPLQQPQPLCTVTVGGRQVRHELVHGRGLGPASVKRLPFCAYDPGTKAYGALADGDLPPLEEVLDSFFSELGLSLPDKAAKDLEGASRCSEAKYRPYRKGPRLPLRRHLHAGTCMPDLLAADRRALQAHAGPTNS</sequence>
<evidence type="ECO:0000313" key="2">
    <source>
        <dbReference type="EMBL" id="CAK0842000.1"/>
    </source>
</evidence>
<dbReference type="SUPFAM" id="SSF46934">
    <property type="entry name" value="UBA-like"/>
    <property type="match status" value="1"/>
</dbReference>
<accession>A0ABN9T9Z9</accession>
<organism evidence="2 3">
    <name type="scientific">Prorocentrum cordatum</name>
    <dbReference type="NCBI Taxonomy" id="2364126"/>
    <lineage>
        <taxon>Eukaryota</taxon>
        <taxon>Sar</taxon>
        <taxon>Alveolata</taxon>
        <taxon>Dinophyceae</taxon>
        <taxon>Prorocentrales</taxon>
        <taxon>Prorocentraceae</taxon>
        <taxon>Prorocentrum</taxon>
    </lineage>
</organism>
<comment type="caution">
    <text evidence="2">The sequence shown here is derived from an EMBL/GenBank/DDBJ whole genome shotgun (WGS) entry which is preliminary data.</text>
</comment>
<dbReference type="InterPro" id="IPR009060">
    <property type="entry name" value="UBA-like_sf"/>
</dbReference>
<evidence type="ECO:0008006" key="4">
    <source>
        <dbReference type="Google" id="ProtNLM"/>
    </source>
</evidence>
<feature type="region of interest" description="Disordered" evidence="1">
    <location>
        <begin position="1"/>
        <end position="35"/>
    </location>
</feature>
<feature type="compositionally biased region" description="Low complexity" evidence="1">
    <location>
        <begin position="75"/>
        <end position="93"/>
    </location>
</feature>
<gene>
    <name evidence="2" type="ORF">PCOR1329_LOCUS37048</name>
</gene>
<dbReference type="EMBL" id="CAUYUJ010014499">
    <property type="protein sequence ID" value="CAK0842000.1"/>
    <property type="molecule type" value="Genomic_DNA"/>
</dbReference>
<feature type="region of interest" description="Disordered" evidence="1">
    <location>
        <begin position="261"/>
        <end position="283"/>
    </location>
</feature>